<dbReference type="Gene3D" id="3.40.50.150">
    <property type="entry name" value="Vaccinia Virus protein VP39"/>
    <property type="match status" value="1"/>
</dbReference>
<organism evidence="3 4">
    <name type="scientific">Streptomyces chrestomyceticus JCM 4735</name>
    <dbReference type="NCBI Taxonomy" id="1306181"/>
    <lineage>
        <taxon>Bacteria</taxon>
        <taxon>Bacillati</taxon>
        <taxon>Actinomycetota</taxon>
        <taxon>Actinomycetes</taxon>
        <taxon>Kitasatosporales</taxon>
        <taxon>Streptomycetaceae</taxon>
        <taxon>Streptomyces</taxon>
    </lineage>
</organism>
<dbReference type="GO" id="GO:0032259">
    <property type="term" value="P:methylation"/>
    <property type="evidence" value="ECO:0007669"/>
    <property type="project" value="UniProtKB-KW"/>
</dbReference>
<sequence length="405" mass="43456">MNTLQAPQSVGWTEAGAARTARWRSESGTPAPRRVVVADDRTKADDAYKLACEGTALLWRGDFHNARQLLTALARRIDRRPRKRPPADPAQAFHLHRAVQSQRARILGMLLVSLDPGYGLALRRAPDVREACLQAYGPDTPDAHPAPPLIVSLRELLGVIGAYEWRRNGVRVPALGGDRVHPYYGVFSPVRGEYVDLVAQAPLPSVPGPAFDIGTGTGVLASVLARRGVSRVVATDQDPRALACARENTERLGVTDRVEILEADLFPAGRAALVVCNPPWVPAKPTSPVEYAVYDPGSRMLRGFLNGLSAHLEPGGEGWLILSDIAEHLGLRSRAELTAAFDAAGLTVLDRLDIRPRHPRARDADDALHAARAAEVTSLWRLGAAGAAGTTEAEGSGGAEEGTRT</sequence>
<keyword evidence="3" id="KW-0808">Transferase</keyword>
<dbReference type="RefSeq" id="WP_125047356.1">
    <property type="nucleotide sequence ID" value="NZ_BHZC01000001.1"/>
</dbReference>
<dbReference type="InterPro" id="IPR050320">
    <property type="entry name" value="N5-glutamine_MTase"/>
</dbReference>
<evidence type="ECO:0000313" key="3">
    <source>
        <dbReference type="EMBL" id="GCD38059.1"/>
    </source>
</evidence>
<dbReference type="AlphaFoldDB" id="A0A7U9KZ37"/>
<dbReference type="PANTHER" id="PTHR18895:SF74">
    <property type="entry name" value="MTRF1L RELEASE FACTOR GLUTAMINE METHYLTRANSFERASE"/>
    <property type="match status" value="1"/>
</dbReference>
<dbReference type="Pfam" id="PF05175">
    <property type="entry name" value="MTS"/>
    <property type="match status" value="1"/>
</dbReference>
<dbReference type="InterPro" id="IPR007848">
    <property type="entry name" value="Small_mtfrase_dom"/>
</dbReference>
<gene>
    <name evidence="3" type="ORF">OEIGOIKO_05869</name>
</gene>
<feature type="compositionally biased region" description="Polar residues" evidence="1">
    <location>
        <begin position="1"/>
        <end position="11"/>
    </location>
</feature>
<comment type="caution">
    <text evidence="3">The sequence shown here is derived from an EMBL/GenBank/DDBJ whole genome shotgun (WGS) entry which is preliminary data.</text>
</comment>
<dbReference type="GeneID" id="95624631"/>
<dbReference type="InterPro" id="IPR002052">
    <property type="entry name" value="DNA_methylase_N6_adenine_CS"/>
</dbReference>
<dbReference type="CDD" id="cd02440">
    <property type="entry name" value="AdoMet_MTases"/>
    <property type="match status" value="1"/>
</dbReference>
<dbReference type="EMBL" id="BHZC01000001">
    <property type="protein sequence ID" value="GCD38059.1"/>
    <property type="molecule type" value="Genomic_DNA"/>
</dbReference>
<evidence type="ECO:0000313" key="4">
    <source>
        <dbReference type="Proteomes" id="UP000287830"/>
    </source>
</evidence>
<feature type="region of interest" description="Disordered" evidence="1">
    <location>
        <begin position="1"/>
        <end position="30"/>
    </location>
</feature>
<dbReference type="Proteomes" id="UP000287830">
    <property type="component" value="Unassembled WGS sequence"/>
</dbReference>
<dbReference type="GO" id="GO:0003676">
    <property type="term" value="F:nucleic acid binding"/>
    <property type="evidence" value="ECO:0007669"/>
    <property type="project" value="InterPro"/>
</dbReference>
<dbReference type="InterPro" id="IPR029063">
    <property type="entry name" value="SAM-dependent_MTases_sf"/>
</dbReference>
<dbReference type="OrthoDB" id="267914at2"/>
<feature type="domain" description="Methyltransferase small" evidence="2">
    <location>
        <begin position="208"/>
        <end position="321"/>
    </location>
</feature>
<dbReference type="PROSITE" id="PS00092">
    <property type="entry name" value="N6_MTASE"/>
    <property type="match status" value="1"/>
</dbReference>
<proteinExistence type="predicted"/>
<feature type="region of interest" description="Disordered" evidence="1">
    <location>
        <begin position="386"/>
        <end position="405"/>
    </location>
</feature>
<name>A0A7U9KZ37_9ACTN</name>
<accession>A0A7U9KZ37</accession>
<dbReference type="GO" id="GO:0036009">
    <property type="term" value="F:protein-glutamine N-methyltransferase activity"/>
    <property type="evidence" value="ECO:0007669"/>
    <property type="project" value="TreeGrafter"/>
</dbReference>
<feature type="compositionally biased region" description="Gly residues" evidence="1">
    <location>
        <begin position="395"/>
        <end position="405"/>
    </location>
</feature>
<dbReference type="PANTHER" id="PTHR18895">
    <property type="entry name" value="HEMK METHYLTRANSFERASE"/>
    <property type="match status" value="1"/>
</dbReference>
<keyword evidence="3" id="KW-0489">Methyltransferase</keyword>
<protein>
    <submittedName>
        <fullName evidence="3">Methylase</fullName>
    </submittedName>
</protein>
<evidence type="ECO:0000259" key="2">
    <source>
        <dbReference type="Pfam" id="PF05175"/>
    </source>
</evidence>
<dbReference type="SUPFAM" id="SSF53335">
    <property type="entry name" value="S-adenosyl-L-methionine-dependent methyltransferases"/>
    <property type="match status" value="1"/>
</dbReference>
<evidence type="ECO:0000256" key="1">
    <source>
        <dbReference type="SAM" id="MobiDB-lite"/>
    </source>
</evidence>
<reference evidence="3 4" key="1">
    <citation type="submission" date="2018-11" db="EMBL/GenBank/DDBJ databases">
        <title>Whole genome sequence of Streptomyces chrestomyceticus NBRC 13444(T).</title>
        <authorList>
            <person name="Komaki H."/>
            <person name="Tamura T."/>
        </authorList>
    </citation>
    <scope>NUCLEOTIDE SEQUENCE [LARGE SCALE GENOMIC DNA]</scope>
    <source>
        <strain evidence="3 4">NBRC 13444</strain>
    </source>
</reference>